<evidence type="ECO:0000313" key="2">
    <source>
        <dbReference type="Proteomes" id="UP000440224"/>
    </source>
</evidence>
<protein>
    <submittedName>
        <fullName evidence="1">Uncharacterized protein</fullName>
    </submittedName>
</protein>
<organism evidence="1 2">
    <name type="scientific">Polyangium spumosum</name>
    <dbReference type="NCBI Taxonomy" id="889282"/>
    <lineage>
        <taxon>Bacteria</taxon>
        <taxon>Pseudomonadati</taxon>
        <taxon>Myxococcota</taxon>
        <taxon>Polyangia</taxon>
        <taxon>Polyangiales</taxon>
        <taxon>Polyangiaceae</taxon>
        <taxon>Polyangium</taxon>
    </lineage>
</organism>
<comment type="caution">
    <text evidence="1">The sequence shown here is derived from an EMBL/GenBank/DDBJ whole genome shotgun (WGS) entry which is preliminary data.</text>
</comment>
<dbReference type="AlphaFoldDB" id="A0A6N7PR91"/>
<sequence>MSSSCDKSANSLRAGFFCAGPAKPAGPTRRGPAETEVVEGCGVTGRCSGGAGVVAGRADTAGRTGGGGGGVGRTDCRLPNRARSLSHSAQLAAPMGLHVSH</sequence>
<evidence type="ECO:0000313" key="1">
    <source>
        <dbReference type="EMBL" id="MRG94702.1"/>
    </source>
</evidence>
<keyword evidence="2" id="KW-1185">Reference proteome</keyword>
<dbReference type="RefSeq" id="WP_153821525.1">
    <property type="nucleotide sequence ID" value="NZ_WJIE01000006.1"/>
</dbReference>
<proteinExistence type="predicted"/>
<reference evidence="1 2" key="1">
    <citation type="submission" date="2019-10" db="EMBL/GenBank/DDBJ databases">
        <title>A soil myxobacterium in the family Polyangiaceae.</title>
        <authorList>
            <person name="Li Y."/>
            <person name="Wang J."/>
        </authorList>
    </citation>
    <scope>NUCLEOTIDE SEQUENCE [LARGE SCALE GENOMIC DNA]</scope>
    <source>
        <strain evidence="1 2">DSM 14734</strain>
    </source>
</reference>
<name>A0A6N7PR91_9BACT</name>
<gene>
    <name evidence="1" type="ORF">GF068_22680</name>
</gene>
<dbReference type="EMBL" id="WJIE01000006">
    <property type="protein sequence ID" value="MRG94702.1"/>
    <property type="molecule type" value="Genomic_DNA"/>
</dbReference>
<accession>A0A6N7PR91</accession>
<dbReference type="Proteomes" id="UP000440224">
    <property type="component" value="Unassembled WGS sequence"/>
</dbReference>